<evidence type="ECO:0000313" key="1">
    <source>
        <dbReference type="EMBL" id="KAB7741565.1"/>
    </source>
</evidence>
<dbReference type="SUPFAM" id="SSF51905">
    <property type="entry name" value="FAD/NAD(P)-binding domain"/>
    <property type="match status" value="1"/>
</dbReference>
<dbReference type="EMBL" id="WESC01000003">
    <property type="protein sequence ID" value="KAB7741565.1"/>
    <property type="molecule type" value="Genomic_DNA"/>
</dbReference>
<sequence>MERHDAIIIGGGLNGLTAAAYLARSGARVLLLERNAALGGADASYEIVPGFTIPRYSLGTSTLPARIVSELDLARHGLRFLRVDGGVSLLEDGGYIASYRDGAIHRRELARHSLKDADGWTRFRRDMLRGAQQLRPLLAGATGDPTRRSFSTLRRLLKTASRWGEKDVGELHDLTRLWTLSCADFLDDYFRSDAVKARLASDALAGTSLGPRAPTGARHLLGAFIDETAGASGGAPARVLAIGGPAAIARALGAAVEAHGGMIRTEAEVTDVLLREGGARGVVLANGEEIQASAILSDLDLKRTFLALFPWSALPDGFVERVGRFRMRGVSAKINIALDSAPEFQAVPEGCPALLGGMRLATTLDKMDRASDDWRDGIPPRAPLIDMLVPTLADPTLAPHGRHVLSVAVHYVPETLHDGVWTGERRDELTDLVVERIAEASPGIRDRIVALETLTPPDIESEVGITGGDLSHGETTLDQMFFNRPSPALAGYETPIRNLYLCSQSVHPGPLGVGNAGANAAALVASFLGKRG</sequence>
<dbReference type="Proteomes" id="UP000468901">
    <property type="component" value="Unassembled WGS sequence"/>
</dbReference>
<organism evidence="1 2">
    <name type="scientific">Parvibaculum sedimenti</name>
    <dbReference type="NCBI Taxonomy" id="2608632"/>
    <lineage>
        <taxon>Bacteria</taxon>
        <taxon>Pseudomonadati</taxon>
        <taxon>Pseudomonadota</taxon>
        <taxon>Alphaproteobacteria</taxon>
        <taxon>Hyphomicrobiales</taxon>
        <taxon>Parvibaculaceae</taxon>
        <taxon>Parvibaculum</taxon>
    </lineage>
</organism>
<accession>A0A6N6VMF6</accession>
<proteinExistence type="predicted"/>
<dbReference type="AlphaFoldDB" id="A0A6N6VMF6"/>
<comment type="caution">
    <text evidence="1">The sequence shown here is derived from an EMBL/GenBank/DDBJ whole genome shotgun (WGS) entry which is preliminary data.</text>
</comment>
<keyword evidence="2" id="KW-1185">Reference proteome</keyword>
<reference evidence="1 2" key="1">
    <citation type="submission" date="2019-09" db="EMBL/GenBank/DDBJ databases">
        <title>Parvibaculum sedimenti sp. nov., isolated from sediment.</title>
        <authorList>
            <person name="Wang Y."/>
        </authorList>
    </citation>
    <scope>NUCLEOTIDE SEQUENCE [LARGE SCALE GENOMIC DNA]</scope>
    <source>
        <strain evidence="1 2">HXT-9</strain>
    </source>
</reference>
<gene>
    <name evidence="1" type="ORF">F2P47_03945</name>
</gene>
<protein>
    <submittedName>
        <fullName evidence="1">FAD-dependent oxidoreductase</fullName>
    </submittedName>
</protein>
<dbReference type="PANTHER" id="PTHR10668">
    <property type="entry name" value="PHYTOENE DEHYDROGENASE"/>
    <property type="match status" value="1"/>
</dbReference>
<dbReference type="Gene3D" id="3.50.50.60">
    <property type="entry name" value="FAD/NAD(P)-binding domain"/>
    <property type="match status" value="2"/>
</dbReference>
<dbReference type="RefSeq" id="WP_152214868.1">
    <property type="nucleotide sequence ID" value="NZ_WESC01000003.1"/>
</dbReference>
<dbReference type="PANTHER" id="PTHR10668:SF103">
    <property type="entry name" value="PYRIDINE NUCLEOTIDE-DISULFIDE OXIDOREDUCTASE DOMAIN-CONTAINING PROTEIN 2"/>
    <property type="match status" value="1"/>
</dbReference>
<dbReference type="Pfam" id="PF13450">
    <property type="entry name" value="NAD_binding_8"/>
    <property type="match status" value="1"/>
</dbReference>
<dbReference type="InterPro" id="IPR036188">
    <property type="entry name" value="FAD/NAD-bd_sf"/>
</dbReference>
<evidence type="ECO:0000313" key="2">
    <source>
        <dbReference type="Proteomes" id="UP000468901"/>
    </source>
</evidence>
<name>A0A6N6VMF6_9HYPH</name>